<comment type="caution">
    <text evidence="1">The sequence shown here is derived from an EMBL/GenBank/DDBJ whole genome shotgun (WGS) entry which is preliminary data.</text>
</comment>
<evidence type="ECO:0000313" key="2">
    <source>
        <dbReference type="Proteomes" id="UP000054099"/>
    </source>
</evidence>
<gene>
    <name evidence="1" type="ORF">AS030_11840</name>
</gene>
<accession>A0A0V8J9E0</accession>
<dbReference type="EMBL" id="LNQN01000002">
    <property type="protein sequence ID" value="KSU83264.1"/>
    <property type="molecule type" value="Genomic_DNA"/>
</dbReference>
<reference evidence="1 2" key="1">
    <citation type="journal article" date="2014" name="Antonie Van Leeuwenhoek">
        <title>Fictibacillus enclensis sp. nov., isolated from marine sediment.</title>
        <authorList>
            <person name="Dastager S.G."/>
            <person name="Mawlankar R."/>
            <person name="Srinivasan K."/>
            <person name="Tang S.K."/>
            <person name="Lee J.C."/>
            <person name="Ramana V.V."/>
            <person name="Shouche Y.S."/>
        </authorList>
    </citation>
    <scope>NUCLEOTIDE SEQUENCE [LARGE SCALE GENOMIC DNA]</scope>
    <source>
        <strain evidence="1 2">NIO-1003</strain>
    </source>
</reference>
<dbReference type="Proteomes" id="UP000054099">
    <property type="component" value="Unassembled WGS sequence"/>
</dbReference>
<protein>
    <submittedName>
        <fullName evidence="1">Uncharacterized protein</fullName>
    </submittedName>
</protein>
<organism evidence="1 2">
    <name type="scientific">Fictibacillus enclensis</name>
    <dbReference type="NCBI Taxonomy" id="1017270"/>
    <lineage>
        <taxon>Bacteria</taxon>
        <taxon>Bacillati</taxon>
        <taxon>Bacillota</taxon>
        <taxon>Bacilli</taxon>
        <taxon>Bacillales</taxon>
        <taxon>Fictibacillaceae</taxon>
        <taxon>Fictibacillus</taxon>
    </lineage>
</organism>
<proteinExistence type="predicted"/>
<evidence type="ECO:0000313" key="1">
    <source>
        <dbReference type="EMBL" id="KSU83264.1"/>
    </source>
</evidence>
<sequence>MESAITSSAKSRRKNVIGDIYPNGFSFILYSNGKWMSKKKLGIHTIDEAIDWVRKIFGE</sequence>
<dbReference type="AlphaFoldDB" id="A0A0V8J9E0"/>
<name>A0A0V8J9E0_9BACL</name>
<keyword evidence="2" id="KW-1185">Reference proteome</keyword>